<reference evidence="2 3" key="1">
    <citation type="submission" date="2023-01" db="EMBL/GenBank/DDBJ databases">
        <title>Novel species of the genus Asticcacaulis isolated from rivers.</title>
        <authorList>
            <person name="Lu H."/>
        </authorList>
    </citation>
    <scope>NUCLEOTIDE SEQUENCE [LARGE SCALE GENOMIC DNA]</scope>
    <source>
        <strain evidence="2 3">BYS171W</strain>
    </source>
</reference>
<dbReference type="InterPro" id="IPR049860">
    <property type="entry name" value="Holdfast_HfaD"/>
</dbReference>
<dbReference type="EMBL" id="JAQQKX010000026">
    <property type="protein sequence ID" value="MDC7685246.1"/>
    <property type="molecule type" value="Genomic_DNA"/>
</dbReference>
<gene>
    <name evidence="2" type="primary">hfaD</name>
    <name evidence="2" type="ORF">PQU92_18335</name>
</gene>
<sequence length="416" mass="42913">MRVRAKILAAGTILATAALATAATSQSLDITNTQVQLGDVFSTQTLNVVENYDVLKVETSAHGNGMAGGNKAVDATLSSNQTLSGNVVSSATVNGTAAAEDYRKSLGTPLYITGQAVGNYGAFTTEDGKLVSNTNQAAGAVNVHADNQVNSPNNSIYDSGEINSVAVVNHQAYQVTNGRLEATAAQDSQAEARARTGVVLHYSPSPNLYTATAQNNYYGSNSTDRGSQEHVVTQNVTGRTESYVSANAGNAWNMATQSDASANTISLYNTGGSLVTATDQTNRGQVQAQSVLTAYEYGEAHSSASGVGNNMVAGNNDKYVNIDVGQFNAGPIDVQASFEGHDGYDAYVSSEATGNSAYAYACSECQADMTVKGTQINNADVSATSNVNITGSGRAIVSSAKAIGNTATYYVSGNGK</sequence>
<dbReference type="RefSeq" id="WP_272749749.1">
    <property type="nucleotide sequence ID" value="NZ_JAQQKX010000026.1"/>
</dbReference>
<accession>A0ABT5HYU4</accession>
<dbReference type="Proteomes" id="UP001214854">
    <property type="component" value="Unassembled WGS sequence"/>
</dbReference>
<comment type="caution">
    <text evidence="2">The sequence shown here is derived from an EMBL/GenBank/DDBJ whole genome shotgun (WGS) entry which is preliminary data.</text>
</comment>
<evidence type="ECO:0000256" key="1">
    <source>
        <dbReference type="SAM" id="SignalP"/>
    </source>
</evidence>
<organism evidence="2 3">
    <name type="scientific">Asticcacaulis aquaticus</name>
    <dbReference type="NCBI Taxonomy" id="2984212"/>
    <lineage>
        <taxon>Bacteria</taxon>
        <taxon>Pseudomonadati</taxon>
        <taxon>Pseudomonadota</taxon>
        <taxon>Alphaproteobacteria</taxon>
        <taxon>Caulobacterales</taxon>
        <taxon>Caulobacteraceae</taxon>
        <taxon>Asticcacaulis</taxon>
    </lineage>
</organism>
<name>A0ABT5HYU4_9CAUL</name>
<proteinExistence type="predicted"/>
<keyword evidence="3" id="KW-1185">Reference proteome</keyword>
<keyword evidence="1" id="KW-0732">Signal</keyword>
<evidence type="ECO:0000313" key="2">
    <source>
        <dbReference type="EMBL" id="MDC7685246.1"/>
    </source>
</evidence>
<dbReference type="NCBIfam" id="NF037936">
    <property type="entry name" value="holdfast_HfaD"/>
    <property type="match status" value="1"/>
</dbReference>
<feature type="signal peptide" evidence="1">
    <location>
        <begin position="1"/>
        <end position="22"/>
    </location>
</feature>
<protein>
    <submittedName>
        <fullName evidence="2">Holdfast anchor protein HfaD</fullName>
    </submittedName>
</protein>
<feature type="chain" id="PRO_5046626204" evidence="1">
    <location>
        <begin position="23"/>
        <end position="416"/>
    </location>
</feature>
<evidence type="ECO:0000313" key="3">
    <source>
        <dbReference type="Proteomes" id="UP001214854"/>
    </source>
</evidence>